<feature type="chain" id="PRO_5011990180" evidence="6">
    <location>
        <begin position="25"/>
        <end position="462"/>
    </location>
</feature>
<evidence type="ECO:0000256" key="2">
    <source>
        <dbReference type="ARBA" id="ARBA00022692"/>
    </source>
</evidence>
<feature type="transmembrane region" description="Helical" evidence="5">
    <location>
        <begin position="439"/>
        <end position="461"/>
    </location>
</feature>
<keyword evidence="10" id="KW-1185">Reference proteome</keyword>
<dbReference type="PANTHER" id="PTHR18945">
    <property type="entry name" value="NEUROTRANSMITTER GATED ION CHANNEL"/>
    <property type="match status" value="1"/>
</dbReference>
<dbReference type="InterPro" id="IPR038050">
    <property type="entry name" value="Neuro_actylchol_rec"/>
</dbReference>
<evidence type="ECO:0000256" key="4">
    <source>
        <dbReference type="ARBA" id="ARBA00023136"/>
    </source>
</evidence>
<dbReference type="CDD" id="cd19051">
    <property type="entry name" value="LGIC_TM_cation"/>
    <property type="match status" value="1"/>
</dbReference>
<feature type="domain" description="Neurotransmitter-gated ion-channel ligand-binding" evidence="7">
    <location>
        <begin position="33"/>
        <end position="227"/>
    </location>
</feature>
<feature type="transmembrane region" description="Helical" evidence="5">
    <location>
        <begin position="231"/>
        <end position="252"/>
    </location>
</feature>
<protein>
    <submittedName>
        <fullName evidence="9">Neuronal acetylcholine receptor subunit alpha-3</fullName>
    </submittedName>
</protein>
<evidence type="ECO:0000256" key="6">
    <source>
        <dbReference type="SAM" id="SignalP"/>
    </source>
</evidence>
<comment type="caution">
    <text evidence="9">The sequence shown here is derived from an EMBL/GenBank/DDBJ whole genome shotgun (WGS) entry which is preliminary data.</text>
</comment>
<dbReference type="PROSITE" id="PS00236">
    <property type="entry name" value="NEUROTR_ION_CHANNEL"/>
    <property type="match status" value="1"/>
</dbReference>
<sequence>MPIRANKSALFYTLLTCLICNVLGSLTPHAVKLADLFKNYSSVFKPRKDLSESVLVNTTFHLNIISEINERLQTMRFIAWLDISWVDEFLILSDDVESLLILKEDIWYPDISVYDAVDDPQTISDGKHVILFQNGHVSWYQGGEYIIRCVIDIRRYPFDAQTCNLRVGAWHTTAWTQRLIDSGKGLDISGYTENGEWEITNTMVESNNSPGFNTSWIRYHIYLKRRPLHPVLNTLIPIVMLSFLNTLVFLLPANSGEKMTLCISVLLAFTVFLTVFNDTMPKMSTTISYLSIYLVVQLGMSVVGIVMSICIWRTKDRENYSTFDFLEHTAHRKDQEGITGTMNANSESVKGHRLSFRLPKNMDGIESIPKCECPEMDGFRGDETDYHMSYSNYSNEFARQMSSKNIRCRREVFSSSKRYSIGEKQKDEKRRQNIEQLDLILFKITFALVLGSTIILLITLLV</sequence>
<keyword evidence="9" id="KW-0675">Receptor</keyword>
<keyword evidence="3 5" id="KW-1133">Transmembrane helix</keyword>
<keyword evidence="2 5" id="KW-0812">Transmembrane</keyword>
<dbReference type="InterPro" id="IPR006029">
    <property type="entry name" value="Neurotrans-gated_channel_TM"/>
</dbReference>
<reference evidence="9 10" key="1">
    <citation type="journal article" date="2017" name="Nat. Ecol. Evol.">
        <title>Scallop genome provides insights into evolution of bilaterian karyotype and development.</title>
        <authorList>
            <person name="Wang S."/>
            <person name="Zhang J."/>
            <person name="Jiao W."/>
            <person name="Li J."/>
            <person name="Xun X."/>
            <person name="Sun Y."/>
            <person name="Guo X."/>
            <person name="Huan P."/>
            <person name="Dong B."/>
            <person name="Zhang L."/>
            <person name="Hu X."/>
            <person name="Sun X."/>
            <person name="Wang J."/>
            <person name="Zhao C."/>
            <person name="Wang Y."/>
            <person name="Wang D."/>
            <person name="Huang X."/>
            <person name="Wang R."/>
            <person name="Lv J."/>
            <person name="Li Y."/>
            <person name="Zhang Z."/>
            <person name="Liu B."/>
            <person name="Lu W."/>
            <person name="Hui Y."/>
            <person name="Liang J."/>
            <person name="Zhou Z."/>
            <person name="Hou R."/>
            <person name="Li X."/>
            <person name="Liu Y."/>
            <person name="Li H."/>
            <person name="Ning X."/>
            <person name="Lin Y."/>
            <person name="Zhao L."/>
            <person name="Xing Q."/>
            <person name="Dou J."/>
            <person name="Li Y."/>
            <person name="Mao J."/>
            <person name="Guo H."/>
            <person name="Dou H."/>
            <person name="Li T."/>
            <person name="Mu C."/>
            <person name="Jiang W."/>
            <person name="Fu Q."/>
            <person name="Fu X."/>
            <person name="Miao Y."/>
            <person name="Liu J."/>
            <person name="Yu Q."/>
            <person name="Li R."/>
            <person name="Liao H."/>
            <person name="Li X."/>
            <person name="Kong Y."/>
            <person name="Jiang Z."/>
            <person name="Chourrout D."/>
            <person name="Li R."/>
            <person name="Bao Z."/>
        </authorList>
    </citation>
    <scope>NUCLEOTIDE SEQUENCE [LARGE SCALE GENOMIC DNA]</scope>
    <source>
        <strain evidence="9 10">PY_sf001</strain>
    </source>
</reference>
<evidence type="ECO:0000256" key="5">
    <source>
        <dbReference type="SAM" id="Phobius"/>
    </source>
</evidence>
<dbReference type="EMBL" id="NEDP02076734">
    <property type="protein sequence ID" value="OWF35281.1"/>
    <property type="molecule type" value="Genomic_DNA"/>
</dbReference>
<evidence type="ECO:0000256" key="3">
    <source>
        <dbReference type="ARBA" id="ARBA00022989"/>
    </source>
</evidence>
<feature type="signal peptide" evidence="6">
    <location>
        <begin position="1"/>
        <end position="24"/>
    </location>
</feature>
<dbReference type="GO" id="GO:0016020">
    <property type="term" value="C:membrane"/>
    <property type="evidence" value="ECO:0007669"/>
    <property type="project" value="UniProtKB-SubCell"/>
</dbReference>
<dbReference type="GO" id="GO:0004888">
    <property type="term" value="F:transmembrane signaling receptor activity"/>
    <property type="evidence" value="ECO:0007669"/>
    <property type="project" value="InterPro"/>
</dbReference>
<dbReference type="OrthoDB" id="6133385at2759"/>
<comment type="subcellular location">
    <subcellularLocation>
        <location evidence="1">Membrane</location>
        <topology evidence="1">Multi-pass membrane protein</topology>
    </subcellularLocation>
</comment>
<dbReference type="AlphaFoldDB" id="A0A210PFQ1"/>
<dbReference type="STRING" id="6573.A0A210PFQ1"/>
<dbReference type="InterPro" id="IPR018000">
    <property type="entry name" value="Neurotransmitter_ion_chnl_CS"/>
</dbReference>
<dbReference type="Pfam" id="PF02931">
    <property type="entry name" value="Neur_chan_LBD"/>
    <property type="match status" value="1"/>
</dbReference>
<dbReference type="CDD" id="cd18989">
    <property type="entry name" value="LGIC_ECD_cation"/>
    <property type="match status" value="1"/>
</dbReference>
<dbReference type="InterPro" id="IPR006202">
    <property type="entry name" value="Neur_chan_lig-bd"/>
</dbReference>
<dbReference type="Gene3D" id="2.70.170.10">
    <property type="entry name" value="Neurotransmitter-gated ion-channel ligand-binding domain"/>
    <property type="match status" value="1"/>
</dbReference>
<proteinExistence type="predicted"/>
<organism evidence="9 10">
    <name type="scientific">Mizuhopecten yessoensis</name>
    <name type="common">Japanese scallop</name>
    <name type="synonym">Patinopecten yessoensis</name>
    <dbReference type="NCBI Taxonomy" id="6573"/>
    <lineage>
        <taxon>Eukaryota</taxon>
        <taxon>Metazoa</taxon>
        <taxon>Spiralia</taxon>
        <taxon>Lophotrochozoa</taxon>
        <taxon>Mollusca</taxon>
        <taxon>Bivalvia</taxon>
        <taxon>Autobranchia</taxon>
        <taxon>Pteriomorphia</taxon>
        <taxon>Pectinida</taxon>
        <taxon>Pectinoidea</taxon>
        <taxon>Pectinidae</taxon>
        <taxon>Mizuhopecten</taxon>
    </lineage>
</organism>
<gene>
    <name evidence="9" type="ORF">KP79_PYT22795</name>
</gene>
<dbReference type="InterPro" id="IPR036719">
    <property type="entry name" value="Neuro-gated_channel_TM_sf"/>
</dbReference>
<evidence type="ECO:0000259" key="7">
    <source>
        <dbReference type="Pfam" id="PF02931"/>
    </source>
</evidence>
<feature type="domain" description="Neurotransmitter-gated ion-channel transmembrane" evidence="8">
    <location>
        <begin position="234"/>
        <end position="448"/>
    </location>
</feature>
<dbReference type="SUPFAM" id="SSF63712">
    <property type="entry name" value="Nicotinic receptor ligand binding domain-like"/>
    <property type="match status" value="1"/>
</dbReference>
<dbReference type="Proteomes" id="UP000242188">
    <property type="component" value="Unassembled WGS sequence"/>
</dbReference>
<dbReference type="InterPro" id="IPR006201">
    <property type="entry name" value="Neur_channel"/>
</dbReference>
<keyword evidence="6" id="KW-0732">Signal</keyword>
<evidence type="ECO:0000259" key="8">
    <source>
        <dbReference type="Pfam" id="PF02932"/>
    </source>
</evidence>
<keyword evidence="4 5" id="KW-0472">Membrane</keyword>
<evidence type="ECO:0000313" key="9">
    <source>
        <dbReference type="EMBL" id="OWF35281.1"/>
    </source>
</evidence>
<dbReference type="Pfam" id="PF02932">
    <property type="entry name" value="Neur_chan_memb"/>
    <property type="match status" value="1"/>
</dbReference>
<dbReference type="GO" id="GO:0005230">
    <property type="term" value="F:extracellular ligand-gated monoatomic ion channel activity"/>
    <property type="evidence" value="ECO:0007669"/>
    <property type="project" value="InterPro"/>
</dbReference>
<name>A0A210PFQ1_MIZYE</name>
<dbReference type="Gene3D" id="1.20.58.390">
    <property type="entry name" value="Neurotransmitter-gated ion-channel transmembrane domain"/>
    <property type="match status" value="1"/>
</dbReference>
<evidence type="ECO:0000256" key="1">
    <source>
        <dbReference type="ARBA" id="ARBA00004141"/>
    </source>
</evidence>
<accession>A0A210PFQ1</accession>
<evidence type="ECO:0000313" key="10">
    <source>
        <dbReference type="Proteomes" id="UP000242188"/>
    </source>
</evidence>
<feature type="transmembrane region" description="Helical" evidence="5">
    <location>
        <begin position="259"/>
        <end position="277"/>
    </location>
</feature>
<feature type="transmembrane region" description="Helical" evidence="5">
    <location>
        <begin position="289"/>
        <end position="312"/>
    </location>
</feature>
<dbReference type="SUPFAM" id="SSF90112">
    <property type="entry name" value="Neurotransmitter-gated ion-channel transmembrane pore"/>
    <property type="match status" value="1"/>
</dbReference>
<dbReference type="FunFam" id="2.70.170.10:FF:000028">
    <property type="entry name" value="AcetylCholine Receptor"/>
    <property type="match status" value="1"/>
</dbReference>
<dbReference type="InterPro" id="IPR036734">
    <property type="entry name" value="Neur_chan_lig-bd_sf"/>
</dbReference>